<dbReference type="Proteomes" id="UP001164929">
    <property type="component" value="Chromosome 5"/>
</dbReference>
<gene>
    <name evidence="2" type="ORF">NC653_013529</name>
</gene>
<evidence type="ECO:0000313" key="2">
    <source>
        <dbReference type="EMBL" id="KAJ6996970.1"/>
    </source>
</evidence>
<dbReference type="EMBL" id="JAQIZT010000005">
    <property type="protein sequence ID" value="KAJ6996970.1"/>
    <property type="molecule type" value="Genomic_DNA"/>
</dbReference>
<evidence type="ECO:0000256" key="1">
    <source>
        <dbReference type="SAM" id="MobiDB-lite"/>
    </source>
</evidence>
<feature type="compositionally biased region" description="Basic and acidic residues" evidence="1">
    <location>
        <begin position="72"/>
        <end position="84"/>
    </location>
</feature>
<comment type="caution">
    <text evidence="2">The sequence shown here is derived from an EMBL/GenBank/DDBJ whole genome shotgun (WGS) entry which is preliminary data.</text>
</comment>
<dbReference type="AlphaFoldDB" id="A0AAD6QUN5"/>
<feature type="compositionally biased region" description="Basic and acidic residues" evidence="1">
    <location>
        <begin position="94"/>
        <end position="110"/>
    </location>
</feature>
<keyword evidence="3" id="KW-1185">Reference proteome</keyword>
<protein>
    <submittedName>
        <fullName evidence="2">Uncharacterized protein</fullName>
    </submittedName>
</protein>
<accession>A0AAD6QUN5</accession>
<organism evidence="2 3">
    <name type="scientific">Populus alba x Populus x berolinensis</name>
    <dbReference type="NCBI Taxonomy" id="444605"/>
    <lineage>
        <taxon>Eukaryota</taxon>
        <taxon>Viridiplantae</taxon>
        <taxon>Streptophyta</taxon>
        <taxon>Embryophyta</taxon>
        <taxon>Tracheophyta</taxon>
        <taxon>Spermatophyta</taxon>
        <taxon>Magnoliopsida</taxon>
        <taxon>eudicotyledons</taxon>
        <taxon>Gunneridae</taxon>
        <taxon>Pentapetalae</taxon>
        <taxon>rosids</taxon>
        <taxon>fabids</taxon>
        <taxon>Malpighiales</taxon>
        <taxon>Salicaceae</taxon>
        <taxon>Saliceae</taxon>
        <taxon>Populus</taxon>
    </lineage>
</organism>
<sequence>MARQNDQCWDYVERTENSWKCNYVFNFEDHFFGVQQYRGVKICKKVPTDDQEAAYVALHGPSKKLKTMPSLRNDEARDNGRLQEEVQSMGQEVSDERPSSHGEAGKEARIEQPLSPGAIAWMIDGWLDWRD</sequence>
<reference evidence="2" key="1">
    <citation type="journal article" date="2023" name="Mol. Ecol. Resour.">
        <title>Chromosome-level genome assembly of a triploid poplar Populus alba 'Berolinensis'.</title>
        <authorList>
            <person name="Chen S."/>
            <person name="Yu Y."/>
            <person name="Wang X."/>
            <person name="Wang S."/>
            <person name="Zhang T."/>
            <person name="Zhou Y."/>
            <person name="He R."/>
            <person name="Meng N."/>
            <person name="Wang Y."/>
            <person name="Liu W."/>
            <person name="Liu Z."/>
            <person name="Liu J."/>
            <person name="Guo Q."/>
            <person name="Huang H."/>
            <person name="Sederoff R.R."/>
            <person name="Wang G."/>
            <person name="Qu G."/>
            <person name="Chen S."/>
        </authorList>
    </citation>
    <scope>NUCLEOTIDE SEQUENCE</scope>
    <source>
        <strain evidence="2">SC-2020</strain>
    </source>
</reference>
<name>A0AAD6QUN5_9ROSI</name>
<feature type="region of interest" description="Disordered" evidence="1">
    <location>
        <begin position="66"/>
        <end position="112"/>
    </location>
</feature>
<evidence type="ECO:0000313" key="3">
    <source>
        <dbReference type="Proteomes" id="UP001164929"/>
    </source>
</evidence>
<proteinExistence type="predicted"/>